<reference evidence="1" key="1">
    <citation type="submission" date="2018-05" db="EMBL/GenBank/DDBJ databases">
        <authorList>
            <person name="Lanie J.A."/>
            <person name="Ng W.-L."/>
            <person name="Kazmierczak K.M."/>
            <person name="Andrzejewski T.M."/>
            <person name="Davidsen T.M."/>
            <person name="Wayne K.J."/>
            <person name="Tettelin H."/>
            <person name="Glass J.I."/>
            <person name="Rusch D."/>
            <person name="Podicherti R."/>
            <person name="Tsui H.-C.T."/>
            <person name="Winkler M.E."/>
        </authorList>
    </citation>
    <scope>NUCLEOTIDE SEQUENCE</scope>
</reference>
<organism evidence="1">
    <name type="scientific">marine metagenome</name>
    <dbReference type="NCBI Taxonomy" id="408172"/>
    <lineage>
        <taxon>unclassified sequences</taxon>
        <taxon>metagenomes</taxon>
        <taxon>ecological metagenomes</taxon>
    </lineage>
</organism>
<proteinExistence type="predicted"/>
<sequence>MVRKTLLSLTLIGTFVIPDIGFAQAGNYNLTGVYNVYHYLVRDLDNSVGDSLDGTYQVKAHWPNAYNSLFDWTLVNYEVGDTIGPVIVPLPTPAHLLGGLSAGPIGINVDLYETGTMVITGTYPAVTTADCSTAATVPAVTDNATWHSGGDPIVVNNDSVKTAQFGFGFVESGVFANNMYAPDLNTEVYGADYGDGTDYETWGRWTSHYNDDFSQIQTVDMHWEQVDGVSSGAGVDTDGNFNGHFGVTGAFGDSSTTTALHAVNPAINVGTYPIIGGSGADLDGDSIPDGVVASPKLEWGYIFDPSGDDGVLFSADEPLQFTGYYMTFNFLSAASALATAYGQFSDPAILVDTDGDGVPDTHPFIVYYMQLGLDQVSALVATADSLANLGMQGLCVALGQSALAPVLGPVVGDYAGATLTTLLTGGVGTVDALTQTGAATGAYAIGALAGAGVNVNDSDHDYDGTNGRLVFQVGNVCIPRNQHLEVNAYWV</sequence>
<accession>A0A381Z1P0</accession>
<dbReference type="AlphaFoldDB" id="A0A381Z1P0"/>
<protein>
    <submittedName>
        <fullName evidence="1">Uncharacterized protein</fullName>
    </submittedName>
</protein>
<feature type="non-terminal residue" evidence="1">
    <location>
        <position position="491"/>
    </location>
</feature>
<name>A0A381Z1P0_9ZZZZ</name>
<evidence type="ECO:0000313" key="1">
    <source>
        <dbReference type="EMBL" id="SVA82812.1"/>
    </source>
</evidence>
<dbReference type="EMBL" id="UINC01019544">
    <property type="protein sequence ID" value="SVA82812.1"/>
    <property type="molecule type" value="Genomic_DNA"/>
</dbReference>
<gene>
    <name evidence="1" type="ORF">METZ01_LOCUS135666</name>
</gene>